<name>A0ABD0ZNN0_CARAN</name>
<proteinExistence type="predicted"/>
<evidence type="ECO:0000313" key="2">
    <source>
        <dbReference type="Proteomes" id="UP001558713"/>
    </source>
</evidence>
<reference evidence="1 2" key="1">
    <citation type="submission" date="2024-04" db="EMBL/GenBank/DDBJ databases">
        <title>Genome assembly C_amara_ONT_v2.</title>
        <authorList>
            <person name="Yant L."/>
            <person name="Moore C."/>
            <person name="Slenker M."/>
        </authorList>
    </citation>
    <scope>NUCLEOTIDE SEQUENCE [LARGE SCALE GENOMIC DNA]</scope>
    <source>
        <tissue evidence="1">Leaf</tissue>
    </source>
</reference>
<sequence>MGITQEGGAGKYLGLPECFSGSKREMLSFITDKLKAGLSGWYAKTLSLGRKEILLKSVAMALSVYAMSCFRLTKFQCDKLTSAMSSFWWNNCEEKNKMHWVSWEKMCKAKSEGGLGFRDVEDFNQDLLAKQAWRLLSEPQSFLSRLYKARYYAGTEFLEASDGTRPSYAWRSILFGRELLSRGVMK</sequence>
<dbReference type="PANTHER" id="PTHR33116">
    <property type="entry name" value="REVERSE TRANSCRIPTASE ZINC-BINDING DOMAIN-CONTAINING PROTEIN-RELATED-RELATED"/>
    <property type="match status" value="1"/>
</dbReference>
<comment type="caution">
    <text evidence="1">The sequence shown here is derived from an EMBL/GenBank/DDBJ whole genome shotgun (WGS) entry which is preliminary data.</text>
</comment>
<evidence type="ECO:0000313" key="1">
    <source>
        <dbReference type="EMBL" id="KAL1196073.1"/>
    </source>
</evidence>
<accession>A0ABD0ZNN0</accession>
<dbReference type="AlphaFoldDB" id="A0ABD0ZNN0"/>
<dbReference type="EMBL" id="JBANAX010000713">
    <property type="protein sequence ID" value="KAL1196073.1"/>
    <property type="molecule type" value="Genomic_DNA"/>
</dbReference>
<keyword evidence="2" id="KW-1185">Reference proteome</keyword>
<dbReference type="PANTHER" id="PTHR33116:SF86">
    <property type="entry name" value="REVERSE TRANSCRIPTASE DOMAIN-CONTAINING PROTEIN"/>
    <property type="match status" value="1"/>
</dbReference>
<protein>
    <submittedName>
        <fullName evidence="1">Mitochondrial protein</fullName>
    </submittedName>
</protein>
<gene>
    <name evidence="1" type="ORF">V5N11_030132</name>
</gene>
<organism evidence="1 2">
    <name type="scientific">Cardamine amara subsp. amara</name>
    <dbReference type="NCBI Taxonomy" id="228776"/>
    <lineage>
        <taxon>Eukaryota</taxon>
        <taxon>Viridiplantae</taxon>
        <taxon>Streptophyta</taxon>
        <taxon>Embryophyta</taxon>
        <taxon>Tracheophyta</taxon>
        <taxon>Spermatophyta</taxon>
        <taxon>Magnoliopsida</taxon>
        <taxon>eudicotyledons</taxon>
        <taxon>Gunneridae</taxon>
        <taxon>Pentapetalae</taxon>
        <taxon>rosids</taxon>
        <taxon>malvids</taxon>
        <taxon>Brassicales</taxon>
        <taxon>Brassicaceae</taxon>
        <taxon>Cardamineae</taxon>
        <taxon>Cardamine</taxon>
    </lineage>
</organism>
<dbReference type="Proteomes" id="UP001558713">
    <property type="component" value="Unassembled WGS sequence"/>
</dbReference>